<dbReference type="PANTHER" id="PTHR31949:SF2">
    <property type="entry name" value="OS05G0480600 PROTEIN"/>
    <property type="match status" value="1"/>
</dbReference>
<protein>
    <submittedName>
        <fullName evidence="2">Uncharacterized protein</fullName>
    </submittedName>
</protein>
<feature type="compositionally biased region" description="Basic and acidic residues" evidence="1">
    <location>
        <begin position="25"/>
        <end position="36"/>
    </location>
</feature>
<feature type="compositionally biased region" description="Polar residues" evidence="1">
    <location>
        <begin position="325"/>
        <end position="334"/>
    </location>
</feature>
<reference evidence="2" key="1">
    <citation type="journal article" date="2022" name="Cell">
        <title>Repeat-based holocentromeres influence genome architecture and karyotype evolution.</title>
        <authorList>
            <person name="Hofstatter P.G."/>
            <person name="Thangavel G."/>
            <person name="Lux T."/>
            <person name="Neumann P."/>
            <person name="Vondrak T."/>
            <person name="Novak P."/>
            <person name="Zhang M."/>
            <person name="Costa L."/>
            <person name="Castellani M."/>
            <person name="Scott A."/>
            <person name="Toegelov H."/>
            <person name="Fuchs J."/>
            <person name="Mata-Sucre Y."/>
            <person name="Dias Y."/>
            <person name="Vanzela A.L.L."/>
            <person name="Huettel B."/>
            <person name="Almeida C.C.S."/>
            <person name="Simkova H."/>
            <person name="Souza G."/>
            <person name="Pedrosa-Harand A."/>
            <person name="Macas J."/>
            <person name="Mayer K.F.X."/>
            <person name="Houben A."/>
            <person name="Marques A."/>
        </authorList>
    </citation>
    <scope>NUCLEOTIDE SEQUENCE</scope>
    <source>
        <strain evidence="2">RhyBre1mFocal</strain>
    </source>
</reference>
<feature type="compositionally biased region" description="Low complexity" evidence="1">
    <location>
        <begin position="134"/>
        <end position="226"/>
    </location>
</feature>
<organism evidence="2 3">
    <name type="scientific">Rhynchospora breviuscula</name>
    <dbReference type="NCBI Taxonomy" id="2022672"/>
    <lineage>
        <taxon>Eukaryota</taxon>
        <taxon>Viridiplantae</taxon>
        <taxon>Streptophyta</taxon>
        <taxon>Embryophyta</taxon>
        <taxon>Tracheophyta</taxon>
        <taxon>Spermatophyta</taxon>
        <taxon>Magnoliopsida</taxon>
        <taxon>Liliopsida</taxon>
        <taxon>Poales</taxon>
        <taxon>Cyperaceae</taxon>
        <taxon>Cyperoideae</taxon>
        <taxon>Rhynchosporeae</taxon>
        <taxon>Rhynchospora</taxon>
    </lineage>
</organism>
<dbReference type="EMBL" id="JAMQYH010000005">
    <property type="protein sequence ID" value="KAJ1686626.1"/>
    <property type="molecule type" value="Genomic_DNA"/>
</dbReference>
<accession>A0A9Q0C3J8</accession>
<dbReference type="GO" id="GO:0055028">
    <property type="term" value="C:cortical microtubule"/>
    <property type="evidence" value="ECO:0007669"/>
    <property type="project" value="TreeGrafter"/>
</dbReference>
<dbReference type="PANTHER" id="PTHR31949">
    <property type="entry name" value="GASTRIC MUCIN-LIKE PROTEIN"/>
    <property type="match status" value="1"/>
</dbReference>
<feature type="compositionally biased region" description="Low complexity" evidence="1">
    <location>
        <begin position="72"/>
        <end position="100"/>
    </location>
</feature>
<feature type="compositionally biased region" description="Polar residues" evidence="1">
    <location>
        <begin position="101"/>
        <end position="128"/>
    </location>
</feature>
<sequence length="500" mass="53149">MDDLLSVDIGKHDYDWLLTPPGTPRELKPEIIEKKPVTLVSTAPKRAPTRSSSTSRASRLSSTAQHPDNGHSNTTTTRPVRSSSVTRSSVQLSSSNNRSTTALNTSTVSLSSRPSTPTKRVPSLTSPRPSAPITTTRTVPSRSTTPVRSRSSAPVSKPTPSSRSSTPTRPRTSTSVSSTSTAPPSTRSVSRSSTPTRTVSSSAAIGRSPSVGRTSSSSTVGSIRRVPSASGLSSAPTSRPSSPGQRPRIPVQPLDIPDFPNETPPNLRTKLPDRPTSAGRVRPGMALTLRSSGPSDHERVAAAPAPKKVSVPVVSRSKFSDVPSKVSSMVSNGHQAKPSPVQKPAGSGSDTGGFGRNISKKSLDMAIRHMDIRQNLGGIRGASVFPHSIRSNTTKGRPARMSDPTANSRASDLHSENGSCNGTNSDNSKSTANNSPDRNIMLLKETLNELDLYGSSRYDAMLLREDVKSTNWLHAIDDKSDQSPVFDHRFEPLPEPFGPL</sequence>
<dbReference type="AlphaFoldDB" id="A0A9Q0C3J8"/>
<dbReference type="OrthoDB" id="1927217at2759"/>
<proteinExistence type="predicted"/>
<keyword evidence="3" id="KW-1185">Reference proteome</keyword>
<feature type="region of interest" description="Disordered" evidence="1">
    <location>
        <begin position="383"/>
        <end position="436"/>
    </location>
</feature>
<feature type="region of interest" description="Disordered" evidence="1">
    <location>
        <begin position="324"/>
        <end position="357"/>
    </location>
</feature>
<evidence type="ECO:0000313" key="2">
    <source>
        <dbReference type="EMBL" id="KAJ1686626.1"/>
    </source>
</evidence>
<gene>
    <name evidence="2" type="ORF">LUZ63_018016</name>
</gene>
<evidence type="ECO:0000313" key="3">
    <source>
        <dbReference type="Proteomes" id="UP001151287"/>
    </source>
</evidence>
<comment type="caution">
    <text evidence="2">The sequence shown here is derived from an EMBL/GenBank/DDBJ whole genome shotgun (WGS) entry which is preliminary data.</text>
</comment>
<feature type="compositionally biased region" description="Polar residues" evidence="1">
    <location>
        <begin position="404"/>
        <end position="436"/>
    </location>
</feature>
<name>A0A9Q0C3J8_9POAL</name>
<feature type="compositionally biased region" description="Low complexity" evidence="1">
    <location>
        <begin position="49"/>
        <end position="64"/>
    </location>
</feature>
<dbReference type="GO" id="GO:0043622">
    <property type="term" value="P:cortical microtubule organization"/>
    <property type="evidence" value="ECO:0007669"/>
    <property type="project" value="TreeGrafter"/>
</dbReference>
<dbReference type="Proteomes" id="UP001151287">
    <property type="component" value="Unassembled WGS sequence"/>
</dbReference>
<evidence type="ECO:0000256" key="1">
    <source>
        <dbReference type="SAM" id="MobiDB-lite"/>
    </source>
</evidence>
<feature type="region of interest" description="Disordered" evidence="1">
    <location>
        <begin position="18"/>
        <end position="282"/>
    </location>
</feature>
<feature type="compositionally biased region" description="Polar residues" evidence="1">
    <location>
        <begin position="230"/>
        <end position="244"/>
    </location>
</feature>